<organism evidence="2 3">
    <name type="scientific">Arcicella aurantiaca</name>
    <dbReference type="NCBI Taxonomy" id="591202"/>
    <lineage>
        <taxon>Bacteria</taxon>
        <taxon>Pseudomonadati</taxon>
        <taxon>Bacteroidota</taxon>
        <taxon>Cytophagia</taxon>
        <taxon>Cytophagales</taxon>
        <taxon>Flectobacillaceae</taxon>
        <taxon>Arcicella</taxon>
    </lineage>
</organism>
<dbReference type="Proteomes" id="UP000245489">
    <property type="component" value="Unassembled WGS sequence"/>
</dbReference>
<feature type="transmembrane region" description="Helical" evidence="1">
    <location>
        <begin position="159"/>
        <end position="181"/>
    </location>
</feature>
<dbReference type="AlphaFoldDB" id="A0A316DVM0"/>
<reference evidence="2 3" key="1">
    <citation type="submission" date="2018-05" db="EMBL/GenBank/DDBJ databases">
        <title>Genomic Encyclopedia of Archaeal and Bacterial Type Strains, Phase II (KMG-II): from individual species to whole genera.</title>
        <authorList>
            <person name="Goeker M."/>
        </authorList>
    </citation>
    <scope>NUCLEOTIDE SEQUENCE [LARGE SCALE GENOMIC DNA]</scope>
    <source>
        <strain evidence="2 3">DSM 22214</strain>
    </source>
</reference>
<feature type="transmembrane region" description="Helical" evidence="1">
    <location>
        <begin position="12"/>
        <end position="35"/>
    </location>
</feature>
<protein>
    <submittedName>
        <fullName evidence="2">Uncharacterized protein</fullName>
    </submittedName>
</protein>
<keyword evidence="1" id="KW-0812">Transmembrane</keyword>
<name>A0A316DVM0_9BACT</name>
<comment type="caution">
    <text evidence="2">The sequence shown here is derived from an EMBL/GenBank/DDBJ whole genome shotgun (WGS) entry which is preliminary data.</text>
</comment>
<keyword evidence="1" id="KW-0472">Membrane</keyword>
<dbReference type="EMBL" id="QGGO01000021">
    <property type="protein sequence ID" value="PWK22154.1"/>
    <property type="molecule type" value="Genomic_DNA"/>
</dbReference>
<keyword evidence="3" id="KW-1185">Reference proteome</keyword>
<feature type="transmembrane region" description="Helical" evidence="1">
    <location>
        <begin position="129"/>
        <end position="147"/>
    </location>
</feature>
<sequence length="228" mass="26975">MLEIILNRIPIIYLFSSSMLIIPLIIGIINIKAIMSTPLKIIFFYCCIYICFESVSWYYALHGWQNHFVENTVNYSDVIILGCFYVYILTNPLHKKIVIGIIIIAVITLIISNVFGIKDYNRIDSFAKSFTDVIIIFLSLIFFYQLLNTLEIRNLFQYSYFWISTSLLIYFSGIFFINIFAEYITFNKDESIKFYWHIKEYLTIFHRIFIAIGLWFSTTHQQLNPSSK</sequence>
<accession>A0A316DVM0</accession>
<evidence type="ECO:0000313" key="2">
    <source>
        <dbReference type="EMBL" id="PWK22154.1"/>
    </source>
</evidence>
<keyword evidence="1" id="KW-1133">Transmembrane helix</keyword>
<feature type="transmembrane region" description="Helical" evidence="1">
    <location>
        <begin position="73"/>
        <end position="90"/>
    </location>
</feature>
<evidence type="ECO:0000313" key="3">
    <source>
        <dbReference type="Proteomes" id="UP000245489"/>
    </source>
</evidence>
<gene>
    <name evidence="2" type="ORF">LV89_03539</name>
</gene>
<feature type="transmembrane region" description="Helical" evidence="1">
    <location>
        <begin position="201"/>
        <end position="218"/>
    </location>
</feature>
<feature type="transmembrane region" description="Helical" evidence="1">
    <location>
        <begin position="96"/>
        <end position="117"/>
    </location>
</feature>
<proteinExistence type="predicted"/>
<evidence type="ECO:0000256" key="1">
    <source>
        <dbReference type="SAM" id="Phobius"/>
    </source>
</evidence>
<feature type="transmembrane region" description="Helical" evidence="1">
    <location>
        <begin position="41"/>
        <end position="61"/>
    </location>
</feature>